<evidence type="ECO:0000256" key="6">
    <source>
        <dbReference type="ARBA" id="ARBA00023136"/>
    </source>
</evidence>
<keyword evidence="4 8" id="KW-0812">Transmembrane</keyword>
<dbReference type="Pfam" id="PF00860">
    <property type="entry name" value="Xan_ur_permease"/>
    <property type="match status" value="1"/>
</dbReference>
<feature type="region of interest" description="Disordered" evidence="7">
    <location>
        <begin position="557"/>
        <end position="578"/>
    </location>
</feature>
<keyword evidence="6 8" id="KW-0472">Membrane</keyword>
<evidence type="ECO:0000256" key="3">
    <source>
        <dbReference type="ARBA" id="ARBA00022448"/>
    </source>
</evidence>
<dbReference type="EMBL" id="MU860062">
    <property type="protein sequence ID" value="KAK4239491.1"/>
    <property type="molecule type" value="Genomic_DNA"/>
</dbReference>
<evidence type="ECO:0000256" key="5">
    <source>
        <dbReference type="ARBA" id="ARBA00022989"/>
    </source>
</evidence>
<evidence type="ECO:0000256" key="1">
    <source>
        <dbReference type="ARBA" id="ARBA00004127"/>
    </source>
</evidence>
<feature type="transmembrane region" description="Helical" evidence="8">
    <location>
        <begin position="148"/>
        <end position="169"/>
    </location>
</feature>
<feature type="transmembrane region" description="Helical" evidence="8">
    <location>
        <begin position="105"/>
        <end position="128"/>
    </location>
</feature>
<protein>
    <submittedName>
        <fullName evidence="9">Permease family-domain-containing protein</fullName>
    </submittedName>
</protein>
<evidence type="ECO:0000256" key="7">
    <source>
        <dbReference type="SAM" id="MobiDB-lite"/>
    </source>
</evidence>
<dbReference type="GO" id="GO:0015853">
    <property type="term" value="P:adenine transport"/>
    <property type="evidence" value="ECO:0007669"/>
    <property type="project" value="TreeGrafter"/>
</dbReference>
<feature type="transmembrane region" description="Helical" evidence="8">
    <location>
        <begin position="243"/>
        <end position="262"/>
    </location>
</feature>
<feature type="compositionally biased region" description="Polar residues" evidence="7">
    <location>
        <begin position="558"/>
        <end position="568"/>
    </location>
</feature>
<dbReference type="PANTHER" id="PTHR43337">
    <property type="entry name" value="XANTHINE/URACIL PERMEASE C887.17-RELATED"/>
    <property type="match status" value="1"/>
</dbReference>
<name>A0AAN7H821_9PEZI</name>
<feature type="transmembrane region" description="Helical" evidence="8">
    <location>
        <begin position="327"/>
        <end position="350"/>
    </location>
</feature>
<feature type="transmembrane region" description="Helical" evidence="8">
    <location>
        <begin position="370"/>
        <end position="392"/>
    </location>
</feature>
<keyword evidence="5 8" id="KW-1133">Transmembrane helix</keyword>
<feature type="transmembrane region" description="Helical" evidence="8">
    <location>
        <begin position="181"/>
        <end position="202"/>
    </location>
</feature>
<evidence type="ECO:0000256" key="8">
    <source>
        <dbReference type="SAM" id="Phobius"/>
    </source>
</evidence>
<organism evidence="9 10">
    <name type="scientific">Achaetomium macrosporum</name>
    <dbReference type="NCBI Taxonomy" id="79813"/>
    <lineage>
        <taxon>Eukaryota</taxon>
        <taxon>Fungi</taxon>
        <taxon>Dikarya</taxon>
        <taxon>Ascomycota</taxon>
        <taxon>Pezizomycotina</taxon>
        <taxon>Sordariomycetes</taxon>
        <taxon>Sordariomycetidae</taxon>
        <taxon>Sordariales</taxon>
        <taxon>Chaetomiaceae</taxon>
        <taxon>Achaetomium</taxon>
    </lineage>
</organism>
<comment type="caution">
    <text evidence="9">The sequence shown here is derived from an EMBL/GenBank/DDBJ whole genome shotgun (WGS) entry which is preliminary data.</text>
</comment>
<evidence type="ECO:0000313" key="9">
    <source>
        <dbReference type="EMBL" id="KAK4239491.1"/>
    </source>
</evidence>
<keyword evidence="3" id="KW-0813">Transport</keyword>
<proteinExistence type="inferred from homology"/>
<evidence type="ECO:0000256" key="2">
    <source>
        <dbReference type="ARBA" id="ARBA00005697"/>
    </source>
</evidence>
<feature type="transmembrane region" description="Helical" evidence="8">
    <location>
        <begin position="431"/>
        <end position="448"/>
    </location>
</feature>
<keyword evidence="10" id="KW-1185">Reference proteome</keyword>
<dbReference type="InterPro" id="IPR006043">
    <property type="entry name" value="NCS2"/>
</dbReference>
<dbReference type="PANTHER" id="PTHR43337:SF1">
    <property type="entry name" value="XANTHINE_URACIL PERMEASE C887.17-RELATED"/>
    <property type="match status" value="1"/>
</dbReference>
<comment type="subcellular location">
    <subcellularLocation>
        <location evidence="1">Endomembrane system</location>
        <topology evidence="1">Multi-pass membrane protein</topology>
    </subcellularLocation>
</comment>
<feature type="transmembrane region" description="Helical" evidence="8">
    <location>
        <begin position="404"/>
        <end position="425"/>
    </location>
</feature>
<reference evidence="9" key="2">
    <citation type="submission" date="2023-05" db="EMBL/GenBank/DDBJ databases">
        <authorList>
            <consortium name="Lawrence Berkeley National Laboratory"/>
            <person name="Steindorff A."/>
            <person name="Hensen N."/>
            <person name="Bonometti L."/>
            <person name="Westerberg I."/>
            <person name="Brannstrom I.O."/>
            <person name="Guillou S."/>
            <person name="Cros-Aarteil S."/>
            <person name="Calhoun S."/>
            <person name="Haridas S."/>
            <person name="Kuo A."/>
            <person name="Mondo S."/>
            <person name="Pangilinan J."/>
            <person name="Riley R."/>
            <person name="Labutti K."/>
            <person name="Andreopoulos B."/>
            <person name="Lipzen A."/>
            <person name="Chen C."/>
            <person name="Yanf M."/>
            <person name="Daum C."/>
            <person name="Ng V."/>
            <person name="Clum A."/>
            <person name="Ohm R."/>
            <person name="Martin F."/>
            <person name="Silar P."/>
            <person name="Natvig D."/>
            <person name="Lalanne C."/>
            <person name="Gautier V."/>
            <person name="Ament-Velasquez S.L."/>
            <person name="Kruys A."/>
            <person name="Hutchinson M.I."/>
            <person name="Powell A.J."/>
            <person name="Barry K."/>
            <person name="Miller A.N."/>
            <person name="Grigoriev I.V."/>
            <person name="Debuchy R."/>
            <person name="Gladieux P."/>
            <person name="Thoren M.H."/>
            <person name="Johannesson H."/>
        </authorList>
    </citation>
    <scope>NUCLEOTIDE SEQUENCE</scope>
    <source>
        <strain evidence="9">CBS 532.94</strain>
    </source>
</reference>
<reference evidence="9" key="1">
    <citation type="journal article" date="2023" name="Mol. Phylogenet. Evol.">
        <title>Genome-scale phylogeny and comparative genomics of the fungal order Sordariales.</title>
        <authorList>
            <person name="Hensen N."/>
            <person name="Bonometti L."/>
            <person name="Westerberg I."/>
            <person name="Brannstrom I.O."/>
            <person name="Guillou S."/>
            <person name="Cros-Aarteil S."/>
            <person name="Calhoun S."/>
            <person name="Haridas S."/>
            <person name="Kuo A."/>
            <person name="Mondo S."/>
            <person name="Pangilinan J."/>
            <person name="Riley R."/>
            <person name="LaButti K."/>
            <person name="Andreopoulos B."/>
            <person name="Lipzen A."/>
            <person name="Chen C."/>
            <person name="Yan M."/>
            <person name="Daum C."/>
            <person name="Ng V."/>
            <person name="Clum A."/>
            <person name="Steindorff A."/>
            <person name="Ohm R.A."/>
            <person name="Martin F."/>
            <person name="Silar P."/>
            <person name="Natvig D.O."/>
            <person name="Lalanne C."/>
            <person name="Gautier V."/>
            <person name="Ament-Velasquez S.L."/>
            <person name="Kruys A."/>
            <person name="Hutchinson M.I."/>
            <person name="Powell A.J."/>
            <person name="Barry K."/>
            <person name="Miller A.N."/>
            <person name="Grigoriev I.V."/>
            <person name="Debuchy R."/>
            <person name="Gladieux P."/>
            <person name="Hiltunen Thoren M."/>
            <person name="Johannesson H."/>
        </authorList>
    </citation>
    <scope>NUCLEOTIDE SEQUENCE</scope>
    <source>
        <strain evidence="9">CBS 532.94</strain>
    </source>
</reference>
<dbReference type="GO" id="GO:0015854">
    <property type="term" value="P:guanine transport"/>
    <property type="evidence" value="ECO:0007669"/>
    <property type="project" value="TreeGrafter"/>
</dbReference>
<dbReference type="AlphaFoldDB" id="A0AAN7H821"/>
<dbReference type="Proteomes" id="UP001303760">
    <property type="component" value="Unassembled WGS sequence"/>
</dbReference>
<gene>
    <name evidence="9" type="ORF">C8A03DRAFT_32442</name>
</gene>
<evidence type="ECO:0000256" key="4">
    <source>
        <dbReference type="ARBA" id="ARBA00022692"/>
    </source>
</evidence>
<comment type="similarity">
    <text evidence="2">Belongs to the nucleobase:cation symporter-2 (NCS2) (TC 2.A.40) family. Azg-like subfamily.</text>
</comment>
<dbReference type="GO" id="GO:0012505">
    <property type="term" value="C:endomembrane system"/>
    <property type="evidence" value="ECO:0007669"/>
    <property type="project" value="UniProtKB-SubCell"/>
</dbReference>
<feature type="transmembrane region" description="Helical" evidence="8">
    <location>
        <begin position="479"/>
        <end position="496"/>
    </location>
</feature>
<dbReference type="GO" id="GO:0005886">
    <property type="term" value="C:plasma membrane"/>
    <property type="evidence" value="ECO:0007669"/>
    <property type="project" value="TreeGrafter"/>
</dbReference>
<accession>A0AAN7H821</accession>
<dbReference type="InterPro" id="IPR045018">
    <property type="entry name" value="Azg-like"/>
</dbReference>
<sequence length="578" mass="61638">MGWIEKTNQRIAASPVGYWFQLEGSGHPKERKGSHFFTEIRAGLATFFAMAYIIAVNASIVADSGGTCVCNAPPVVGQVPCANDTEYALCAAEVKKDLVTATAAISALGSFCMGLFANLPVGIAPGMGLNAYFAYTVVGKNGSGPVPYNVALTAIFIEGFIFFGLALLGMRQWLARIIPRCIKLATSVGIGLFLTLIGLTYAEGIGLIVGGTSVPIALAGCSQDLLDESGQCPDGVKMRNPSMWIGIFCGGVFTAMLMMYRVKGAIIAGILLVSIISWPRTTPVTYFPYTDVGNANFDFFRKVVDFHPIQHVLNVQRWDVASYSGQFGLALITFLYVDILDCTGTLYSMARYANLVDPVTQDFEGSTMAYMVDSLTISIGSVMGTPPVTAFVESGAGIGEGGKTGLTAMFTGLCFFISIFFAPIFASIPPWATGCVLVLVGSMMVQAVTDINWKYLGDSLPAFVTIAIMPFSYSIADGLIAGVCLYILINTLVLIIEKASGGRIVPPNKELKEPWTWRTEGGIMPPWMGRLASGKKDFWRAHTASVSEAEGVAVNAARKTSGSENDTAIATGRSEKTV</sequence>
<evidence type="ECO:0000313" key="10">
    <source>
        <dbReference type="Proteomes" id="UP001303760"/>
    </source>
</evidence>
<dbReference type="GO" id="GO:0005345">
    <property type="term" value="F:purine nucleobase transmembrane transporter activity"/>
    <property type="evidence" value="ECO:0007669"/>
    <property type="project" value="TreeGrafter"/>
</dbReference>